<evidence type="ECO:0000313" key="6">
    <source>
        <dbReference type="EMBL" id="ACD94676.1"/>
    </source>
</evidence>
<evidence type="ECO:0000256" key="4">
    <source>
        <dbReference type="ARBA" id="ARBA00023163"/>
    </source>
</evidence>
<evidence type="ECO:0000256" key="2">
    <source>
        <dbReference type="ARBA" id="ARBA00023015"/>
    </source>
</evidence>
<proteinExistence type="inferred from homology"/>
<keyword evidence="3" id="KW-0238">DNA-binding</keyword>
<dbReference type="Pfam" id="PF00126">
    <property type="entry name" value="HTH_1"/>
    <property type="match status" value="1"/>
</dbReference>
<evidence type="ECO:0000256" key="1">
    <source>
        <dbReference type="ARBA" id="ARBA00009437"/>
    </source>
</evidence>
<dbReference type="HOGENOM" id="CLU_039613_6_1_7"/>
<keyword evidence="2" id="KW-0805">Transcription regulation</keyword>
<gene>
    <name evidence="6" type="ordered locus">Glov_0953</name>
</gene>
<protein>
    <submittedName>
        <fullName evidence="6">Transcriptional regulator, LysR family</fullName>
    </submittedName>
</protein>
<dbReference type="Proteomes" id="UP000002420">
    <property type="component" value="Chromosome"/>
</dbReference>
<dbReference type="PRINTS" id="PR00039">
    <property type="entry name" value="HTHLYSR"/>
</dbReference>
<dbReference type="GO" id="GO:0003700">
    <property type="term" value="F:DNA-binding transcription factor activity"/>
    <property type="evidence" value="ECO:0007669"/>
    <property type="project" value="InterPro"/>
</dbReference>
<dbReference type="Pfam" id="PF03466">
    <property type="entry name" value="LysR_substrate"/>
    <property type="match status" value="1"/>
</dbReference>
<evidence type="ECO:0000256" key="3">
    <source>
        <dbReference type="ARBA" id="ARBA00023125"/>
    </source>
</evidence>
<dbReference type="PROSITE" id="PS50931">
    <property type="entry name" value="HTH_LYSR"/>
    <property type="match status" value="1"/>
</dbReference>
<dbReference type="SUPFAM" id="SSF53850">
    <property type="entry name" value="Periplasmic binding protein-like II"/>
    <property type="match status" value="1"/>
</dbReference>
<dbReference type="SUPFAM" id="SSF46785">
    <property type="entry name" value="Winged helix' DNA-binding domain"/>
    <property type="match status" value="1"/>
</dbReference>
<dbReference type="CDD" id="cd08420">
    <property type="entry name" value="PBP2_CysL_like"/>
    <property type="match status" value="1"/>
</dbReference>
<name>B3E5K5_TRIL1</name>
<dbReference type="Gene3D" id="1.10.10.10">
    <property type="entry name" value="Winged helix-like DNA-binding domain superfamily/Winged helix DNA-binding domain"/>
    <property type="match status" value="1"/>
</dbReference>
<dbReference type="InterPro" id="IPR000847">
    <property type="entry name" value="LysR_HTH_N"/>
</dbReference>
<comment type="similarity">
    <text evidence="1">Belongs to the LysR transcriptional regulatory family.</text>
</comment>
<dbReference type="PANTHER" id="PTHR30126:SF91">
    <property type="entry name" value="LYSR FAMILY TRANSCRIPTIONAL REGULATOR"/>
    <property type="match status" value="1"/>
</dbReference>
<keyword evidence="7" id="KW-1185">Reference proteome</keyword>
<feature type="domain" description="HTH lysR-type" evidence="5">
    <location>
        <begin position="3"/>
        <end position="60"/>
    </location>
</feature>
<dbReference type="PANTHER" id="PTHR30126">
    <property type="entry name" value="HTH-TYPE TRANSCRIPTIONAL REGULATOR"/>
    <property type="match status" value="1"/>
</dbReference>
<dbReference type="FunFam" id="1.10.10.10:FF:000001">
    <property type="entry name" value="LysR family transcriptional regulator"/>
    <property type="match status" value="1"/>
</dbReference>
<sequence length="294" mass="32018">MSLSLRQLEIFEKIASTGSVTRAGEELLLTQSAVSMALSQLEQLSSVPLFERSGRRLVLNDAGRLLLKDARDILLAVKRVEQQLQGETGQLAGELLVGGSTTIANYLLPSLLGDFARSYPHTRVQLTVGNTQQVADLLAAGQLDIAFVEGPCHNRELVAVHWRDDELVVVAGAEHPWGRDKRVTPEQLAAAPWIMREKGSGTREIFEDAMDRAGIRYDIALEFGHTEAIKNGVAAGLGVSCLSRIAVDRELEYGRLVEVASPLLLDRSLTLLKRRNSHCSALLNAFLKVSGGVC</sequence>
<dbReference type="KEGG" id="glo:Glov_0953"/>
<accession>B3E5K5</accession>
<reference evidence="6 7" key="1">
    <citation type="submission" date="2008-05" db="EMBL/GenBank/DDBJ databases">
        <title>Complete sequence of chromosome of Geobacter lovleyi SZ.</title>
        <authorList>
            <consortium name="US DOE Joint Genome Institute"/>
            <person name="Lucas S."/>
            <person name="Copeland A."/>
            <person name="Lapidus A."/>
            <person name="Glavina del Rio T."/>
            <person name="Dalin E."/>
            <person name="Tice H."/>
            <person name="Bruce D."/>
            <person name="Goodwin L."/>
            <person name="Pitluck S."/>
            <person name="Chertkov O."/>
            <person name="Meincke L."/>
            <person name="Brettin T."/>
            <person name="Detter J.C."/>
            <person name="Han C."/>
            <person name="Tapia R."/>
            <person name="Kuske C.R."/>
            <person name="Schmutz J."/>
            <person name="Larimer F."/>
            <person name="Land M."/>
            <person name="Hauser L."/>
            <person name="Kyrpides N."/>
            <person name="Mikhailova N."/>
            <person name="Sung Y."/>
            <person name="Fletcher K.E."/>
            <person name="Ritalahti K.M."/>
            <person name="Loeffler F.E."/>
            <person name="Richardson P."/>
        </authorList>
    </citation>
    <scope>NUCLEOTIDE SEQUENCE [LARGE SCALE GENOMIC DNA]</scope>
    <source>
        <strain evidence="7">ATCC BAA-1151 / DSM 17278 / SZ</strain>
    </source>
</reference>
<dbReference type="STRING" id="398767.Glov_0953"/>
<keyword evidence="4" id="KW-0804">Transcription</keyword>
<dbReference type="InterPro" id="IPR036388">
    <property type="entry name" value="WH-like_DNA-bd_sf"/>
</dbReference>
<dbReference type="RefSeq" id="WP_012469026.1">
    <property type="nucleotide sequence ID" value="NC_010814.1"/>
</dbReference>
<dbReference type="eggNOG" id="COG0583">
    <property type="taxonomic scope" value="Bacteria"/>
</dbReference>
<dbReference type="OrthoDB" id="5317428at2"/>
<evidence type="ECO:0000259" key="5">
    <source>
        <dbReference type="PROSITE" id="PS50931"/>
    </source>
</evidence>
<dbReference type="InterPro" id="IPR005119">
    <property type="entry name" value="LysR_subst-bd"/>
</dbReference>
<dbReference type="GO" id="GO:0000976">
    <property type="term" value="F:transcription cis-regulatory region binding"/>
    <property type="evidence" value="ECO:0007669"/>
    <property type="project" value="TreeGrafter"/>
</dbReference>
<organism evidence="6 7">
    <name type="scientific">Trichlorobacter lovleyi (strain ATCC BAA-1151 / DSM 17278 / SZ)</name>
    <name type="common">Geobacter lovleyi</name>
    <dbReference type="NCBI Taxonomy" id="398767"/>
    <lineage>
        <taxon>Bacteria</taxon>
        <taxon>Pseudomonadati</taxon>
        <taxon>Thermodesulfobacteriota</taxon>
        <taxon>Desulfuromonadia</taxon>
        <taxon>Geobacterales</taxon>
        <taxon>Geobacteraceae</taxon>
        <taxon>Trichlorobacter</taxon>
    </lineage>
</organism>
<dbReference type="EMBL" id="CP001089">
    <property type="protein sequence ID" value="ACD94676.1"/>
    <property type="molecule type" value="Genomic_DNA"/>
</dbReference>
<dbReference type="InterPro" id="IPR036390">
    <property type="entry name" value="WH_DNA-bd_sf"/>
</dbReference>
<evidence type="ECO:0000313" key="7">
    <source>
        <dbReference type="Proteomes" id="UP000002420"/>
    </source>
</evidence>
<dbReference type="Gene3D" id="3.40.190.290">
    <property type="match status" value="1"/>
</dbReference>
<dbReference type="AlphaFoldDB" id="B3E5K5"/>